<dbReference type="RefSeq" id="XP_067081366.1">
    <property type="nucleotide sequence ID" value="XM_067225265.1"/>
</dbReference>
<evidence type="ECO:0000256" key="3">
    <source>
        <dbReference type="SAM" id="SignalP"/>
    </source>
</evidence>
<feature type="compositionally biased region" description="Polar residues" evidence="1">
    <location>
        <begin position="181"/>
        <end position="200"/>
    </location>
</feature>
<accession>A0A1G4IDW1</accession>
<keyword evidence="3" id="KW-0732">Signal</keyword>
<dbReference type="GeneID" id="92376095"/>
<feature type="compositionally biased region" description="Basic and acidic residues" evidence="1">
    <location>
        <begin position="138"/>
        <end position="147"/>
    </location>
</feature>
<feature type="region of interest" description="Disordered" evidence="1">
    <location>
        <begin position="76"/>
        <end position="212"/>
    </location>
</feature>
<dbReference type="AlphaFoldDB" id="A0A1G4IDW1"/>
<dbReference type="EMBL" id="CZPT02001487">
    <property type="protein sequence ID" value="SCU70581.1"/>
    <property type="molecule type" value="Genomic_DNA"/>
</dbReference>
<keyword evidence="5" id="KW-1185">Reference proteome</keyword>
<reference evidence="4" key="1">
    <citation type="submission" date="2016-09" db="EMBL/GenBank/DDBJ databases">
        <authorList>
            <person name="Hebert L."/>
            <person name="Moumen B."/>
        </authorList>
    </citation>
    <scope>NUCLEOTIDE SEQUENCE [LARGE SCALE GENOMIC DNA]</scope>
    <source>
        <strain evidence="4">OVI</strain>
    </source>
</reference>
<comment type="caution">
    <text evidence="4">The sequence shown here is derived from an EMBL/GenBank/DDBJ whole genome shotgun (WGS) entry which is preliminary data.</text>
</comment>
<dbReference type="Proteomes" id="UP000195570">
    <property type="component" value="Unassembled WGS sequence"/>
</dbReference>
<keyword evidence="2" id="KW-0812">Transmembrane</keyword>
<evidence type="ECO:0000256" key="1">
    <source>
        <dbReference type="SAM" id="MobiDB-lite"/>
    </source>
</evidence>
<feature type="signal peptide" evidence="3">
    <location>
        <begin position="1"/>
        <end position="19"/>
    </location>
</feature>
<proteinExistence type="predicted"/>
<name>A0A1G4IDW1_TRYEQ</name>
<dbReference type="VEuPathDB" id="TriTrypDB:TEOVI_000215500"/>
<evidence type="ECO:0000313" key="4">
    <source>
        <dbReference type="EMBL" id="SCU70581.1"/>
    </source>
</evidence>
<feature type="compositionally biased region" description="Acidic residues" evidence="1">
    <location>
        <begin position="157"/>
        <end position="173"/>
    </location>
</feature>
<keyword evidence="2" id="KW-0472">Membrane</keyword>
<keyword evidence="2" id="KW-1133">Transmembrane helix</keyword>
<feature type="compositionally biased region" description="Polar residues" evidence="1">
    <location>
        <begin position="111"/>
        <end position="123"/>
    </location>
</feature>
<feature type="transmembrane region" description="Helical" evidence="2">
    <location>
        <begin position="223"/>
        <end position="243"/>
    </location>
</feature>
<organism evidence="4 5">
    <name type="scientific">Trypanosoma equiperdum</name>
    <dbReference type="NCBI Taxonomy" id="5694"/>
    <lineage>
        <taxon>Eukaryota</taxon>
        <taxon>Discoba</taxon>
        <taxon>Euglenozoa</taxon>
        <taxon>Kinetoplastea</taxon>
        <taxon>Metakinetoplastina</taxon>
        <taxon>Trypanosomatida</taxon>
        <taxon>Trypanosomatidae</taxon>
        <taxon>Trypanosoma</taxon>
    </lineage>
</organism>
<evidence type="ECO:0000313" key="5">
    <source>
        <dbReference type="Proteomes" id="UP000195570"/>
    </source>
</evidence>
<sequence>MLPVIFVYAFALVTEGARGGGHVLGWGCKMNGKEFASCTCTADFITCREKDISENAAPVGRESVNVTCEGAWKVPVSSEKSRGGGWPSSKGWEELCPFIPRKTPVEPTTEGDATQTSGSQPQESAAEESPQLQSNPPHEPEEKKEHFTAVTVGGPEQSDDDTVEQSEVQDSEEGQNAKEISPSTQNENAAETTGDTTDTSAPAGGLNTENDGTQLQTTLHNGASVITMTIIQALSFALVLGYLSMV</sequence>
<feature type="chain" id="PRO_5009235439" evidence="3">
    <location>
        <begin position="20"/>
        <end position="246"/>
    </location>
</feature>
<evidence type="ECO:0000256" key="2">
    <source>
        <dbReference type="SAM" id="Phobius"/>
    </source>
</evidence>
<protein>
    <submittedName>
        <fullName evidence="4">Uncharacterized protein</fullName>
    </submittedName>
</protein>
<gene>
    <name evidence="4" type="ORF">TEOVI_000215500</name>
</gene>